<proteinExistence type="predicted"/>
<dbReference type="RefSeq" id="WP_016877389.1">
    <property type="nucleotide sequence ID" value="NZ_AJLN01000051.1"/>
</dbReference>
<name>A0A3S1AHD4_CHLFR</name>
<dbReference type="OrthoDB" id="560236at2"/>
<feature type="transmembrane region" description="Helical" evidence="1">
    <location>
        <begin position="87"/>
        <end position="104"/>
    </location>
</feature>
<accession>A0A3S1AHD4</accession>
<protein>
    <recommendedName>
        <fullName evidence="2">2TM domain-containing protein</fullName>
    </recommendedName>
</protein>
<gene>
    <name evidence="3" type="ORF">PCC6912_32440</name>
</gene>
<dbReference type="STRING" id="211165.GCA_000317285_01528"/>
<organism evidence="3 4">
    <name type="scientific">Chlorogloeopsis fritschii PCC 6912</name>
    <dbReference type="NCBI Taxonomy" id="211165"/>
    <lineage>
        <taxon>Bacteria</taxon>
        <taxon>Bacillati</taxon>
        <taxon>Cyanobacteriota</taxon>
        <taxon>Cyanophyceae</taxon>
        <taxon>Nostocales</taxon>
        <taxon>Chlorogloeopsidaceae</taxon>
        <taxon>Chlorogloeopsis</taxon>
    </lineage>
</organism>
<dbReference type="EMBL" id="RSCJ01000012">
    <property type="protein sequence ID" value="RUR79708.1"/>
    <property type="molecule type" value="Genomic_DNA"/>
</dbReference>
<sequence length="167" mass="19433">MTAFDAKSTPSYSQEDVQQILKLAIAHQSKDQEKEFSYEQLLEIAAELEISPEMLKLAERDWQVAQGEIQQRQAFNAYRTERFKKRFGKFSIVNGVLLLVDLVGGGGLSWSLYILLFWGLGIGLDAWNTFQTKGEEYEIAFQNWYRKHQLKQTFNRVVNKFLNAWQS</sequence>
<keyword evidence="1" id="KW-0472">Membrane</keyword>
<dbReference type="InterPro" id="IPR025698">
    <property type="entry name" value="2TM_dom"/>
</dbReference>
<keyword evidence="1" id="KW-0812">Transmembrane</keyword>
<comment type="caution">
    <text evidence="3">The sequence shown here is derived from an EMBL/GenBank/DDBJ whole genome shotgun (WGS) entry which is preliminary data.</text>
</comment>
<evidence type="ECO:0000313" key="3">
    <source>
        <dbReference type="EMBL" id="RUR79708.1"/>
    </source>
</evidence>
<dbReference type="Proteomes" id="UP000268857">
    <property type="component" value="Unassembled WGS sequence"/>
</dbReference>
<feature type="domain" description="2TM" evidence="2">
    <location>
        <begin position="71"/>
        <end position="151"/>
    </location>
</feature>
<reference evidence="3 4" key="1">
    <citation type="journal article" date="2019" name="Genome Biol. Evol.">
        <title>Day and night: Metabolic profiles and evolutionary relationships of six axenic non-marine cyanobacteria.</title>
        <authorList>
            <person name="Will S.E."/>
            <person name="Henke P."/>
            <person name="Boedeker C."/>
            <person name="Huang S."/>
            <person name="Brinkmann H."/>
            <person name="Rohde M."/>
            <person name="Jarek M."/>
            <person name="Friedl T."/>
            <person name="Seufert S."/>
            <person name="Schumacher M."/>
            <person name="Overmann J."/>
            <person name="Neumann-Schaal M."/>
            <person name="Petersen J."/>
        </authorList>
    </citation>
    <scope>NUCLEOTIDE SEQUENCE [LARGE SCALE GENOMIC DNA]</scope>
    <source>
        <strain evidence="3 4">PCC 6912</strain>
    </source>
</reference>
<dbReference type="AlphaFoldDB" id="A0A3S1AHD4"/>
<evidence type="ECO:0000256" key="1">
    <source>
        <dbReference type="SAM" id="Phobius"/>
    </source>
</evidence>
<evidence type="ECO:0000313" key="4">
    <source>
        <dbReference type="Proteomes" id="UP000268857"/>
    </source>
</evidence>
<dbReference type="Pfam" id="PF13239">
    <property type="entry name" value="2TM"/>
    <property type="match status" value="1"/>
</dbReference>
<evidence type="ECO:0000259" key="2">
    <source>
        <dbReference type="Pfam" id="PF13239"/>
    </source>
</evidence>
<keyword evidence="1" id="KW-1133">Transmembrane helix</keyword>
<keyword evidence="4" id="KW-1185">Reference proteome</keyword>